<dbReference type="Pfam" id="PF01909">
    <property type="entry name" value="NTP_transf_2"/>
    <property type="match status" value="1"/>
</dbReference>
<dbReference type="GO" id="GO:0005524">
    <property type="term" value="F:ATP binding"/>
    <property type="evidence" value="ECO:0007669"/>
    <property type="project" value="UniProtKB-UniRule"/>
</dbReference>
<evidence type="ECO:0000256" key="7">
    <source>
        <dbReference type="ARBA" id="ARBA00022840"/>
    </source>
</evidence>
<sequence>MRLSSGSSEALFPHCLEQVASRLEPSEEYLRTLELRAGEVIAALEKAVEQLGLSHVVKAMELQGSLARDTWLPDDVDIDIFVLFDSRVSAEELRELTKRISERAAQELGAGLETRYASHPYYVLKLRDLEVEVVPAYCVPSPAQAVTPVDRTPFHTNYVREELSKNPALKRDIRVFKKLLKNLRIYGAETWVGGFSGYLAELLVIRYGGLQRLLREIASWKPGRVFIPPTEEALRFKGAPLVVLDPVDNRRNAAAAVTRDALLKLIAAARLVAQREDLLCCFLEPPRADLDESALREALAAKQFLFVKAESREGMPTDAFKGRLSRVQRKLKSKLEEEGFLVYRAKLLDLKAGPLIAVELDQEDLPPRKKHIGPPVWSANALSFLEKWVRARSPVFVEGERWVAVVPRKHRRASEVAAALLRAYKDFEWHTLDAESLLQHYTRPEDRREIYLWALGLEEWMLCFQ</sequence>
<comment type="miscellaneous">
    <text evidence="10">A single active site specifically recognizes both ATP and CTP and is responsible for their addition.</text>
</comment>
<comment type="function">
    <text evidence="10">Catalyzes the addition and repair of the essential 3'-terminal CCA sequence in tRNAs without using a nucleic acid template. Adds these three nucleotides in the order of C, C, and A to the tRNA nucleotide-73, using CTP and ATP as substrates and producing inorganic pyrophosphate. tRNA 3'-terminal CCA addition is required both for tRNA processing and repair. Also involved in tRNA surveillance by mediating tandem CCA addition to generate a CCACCA at the 3' terminus of unstable tRNAs. While stable tRNAs receive only 3'-terminal CCA, unstable tRNAs are marked with CCACCA and rapidly degraded.</text>
</comment>
<feature type="domain" description="CCA-adding enzyme C-terminal" evidence="13">
    <location>
        <begin position="321"/>
        <end position="418"/>
    </location>
</feature>
<gene>
    <name evidence="10 14" type="primary">cca</name>
    <name evidence="14" type="ORF">ENP77_02335</name>
</gene>
<evidence type="ECO:0000256" key="5">
    <source>
        <dbReference type="ARBA" id="ARBA00022741"/>
    </source>
</evidence>
<dbReference type="InterPro" id="IPR048833">
    <property type="entry name" value="CAA_C"/>
</dbReference>
<feature type="binding site" evidence="10">
    <location>
        <position position="65"/>
    </location>
    <ligand>
        <name>CTP</name>
        <dbReference type="ChEBI" id="CHEBI:37563"/>
    </ligand>
</feature>
<dbReference type="AlphaFoldDB" id="A0A7C1T1H7"/>
<dbReference type="GO" id="GO:0042245">
    <property type="term" value="P:RNA repair"/>
    <property type="evidence" value="ECO:0007669"/>
    <property type="project" value="UniProtKB-KW"/>
</dbReference>
<organism evidence="14">
    <name type="scientific">Thermofilum pendens</name>
    <dbReference type="NCBI Taxonomy" id="2269"/>
    <lineage>
        <taxon>Archaea</taxon>
        <taxon>Thermoproteota</taxon>
        <taxon>Thermoprotei</taxon>
        <taxon>Thermofilales</taxon>
        <taxon>Thermofilaceae</taxon>
        <taxon>Thermofilum</taxon>
    </lineage>
</organism>
<evidence type="ECO:0000256" key="4">
    <source>
        <dbReference type="ARBA" id="ARBA00022723"/>
    </source>
</evidence>
<dbReference type="Gene3D" id="1.10.1410.30">
    <property type="entry name" value="CCA tRNA nucleotidyltransferase, domain 2"/>
    <property type="match status" value="1"/>
</dbReference>
<comment type="subunit">
    <text evidence="10">Homodimer.</text>
</comment>
<dbReference type="GO" id="GO:0000287">
    <property type="term" value="F:magnesium ion binding"/>
    <property type="evidence" value="ECO:0007669"/>
    <property type="project" value="UniProtKB-UniRule"/>
</dbReference>
<feature type="binding site" evidence="10">
    <location>
        <position position="186"/>
    </location>
    <ligand>
        <name>CTP</name>
        <dbReference type="ChEBI" id="CHEBI:37563"/>
    </ligand>
</feature>
<feature type="binding site" evidence="10">
    <location>
        <position position="186"/>
    </location>
    <ligand>
        <name>ATP</name>
        <dbReference type="ChEBI" id="CHEBI:30616"/>
    </ligand>
</feature>
<feature type="domain" description="tRNA nucleotidyltransferase substrate binding" evidence="12">
    <location>
        <begin position="172"/>
        <end position="276"/>
    </location>
</feature>
<dbReference type="InterPro" id="IPR042090">
    <property type="entry name" value="CCA_tRNA_nucleotrans_2"/>
</dbReference>
<keyword evidence="3 10" id="KW-0548">Nucleotidyltransferase</keyword>
<dbReference type="HAMAP" id="MF_01264">
    <property type="entry name" value="CCA_arch"/>
    <property type="match status" value="1"/>
</dbReference>
<evidence type="ECO:0000259" key="11">
    <source>
        <dbReference type="Pfam" id="PF01909"/>
    </source>
</evidence>
<comment type="caution">
    <text evidence="14">The sequence shown here is derived from an EMBL/GenBank/DDBJ whole genome shotgun (WGS) entry which is preliminary data.</text>
</comment>
<evidence type="ECO:0000256" key="8">
    <source>
        <dbReference type="ARBA" id="ARBA00022842"/>
    </source>
</evidence>
<keyword evidence="7 10" id="KW-0067">ATP-binding</keyword>
<dbReference type="InterPro" id="IPR043519">
    <property type="entry name" value="NT_sf"/>
</dbReference>
<dbReference type="SUPFAM" id="SSF55003">
    <property type="entry name" value="PAP/Archaeal CCA-adding enzyme, C-terminal domain"/>
    <property type="match status" value="1"/>
</dbReference>
<comment type="cofactor">
    <cofactor evidence="10">
        <name>Mg(2+)</name>
        <dbReference type="ChEBI" id="CHEBI:18420"/>
    </cofactor>
</comment>
<feature type="binding site" evidence="10">
    <location>
        <position position="132"/>
    </location>
    <ligand>
        <name>Mg(2+)</name>
        <dbReference type="ChEBI" id="CHEBI:18420"/>
    </ligand>
</feature>
<accession>A0A7C1T1H7</accession>
<comment type="catalytic activity">
    <reaction evidence="10">
        <text>a tRNA with a 3' CCA end + 2 CTP + ATP = a tRNA with a 3' CCACCA end + 3 diphosphate</text>
        <dbReference type="Rhea" id="RHEA:76235"/>
        <dbReference type="Rhea" id="RHEA-COMP:10468"/>
        <dbReference type="Rhea" id="RHEA-COMP:18655"/>
        <dbReference type="ChEBI" id="CHEBI:30616"/>
        <dbReference type="ChEBI" id="CHEBI:33019"/>
        <dbReference type="ChEBI" id="CHEBI:37563"/>
        <dbReference type="ChEBI" id="CHEBI:83071"/>
        <dbReference type="ChEBI" id="CHEBI:195187"/>
    </reaction>
</comment>
<keyword evidence="1 10" id="KW-0808">Transferase</keyword>
<evidence type="ECO:0000259" key="13">
    <source>
        <dbReference type="Pfam" id="PF21133"/>
    </source>
</evidence>
<proteinExistence type="inferred from homology"/>
<feature type="domain" description="Polymerase nucleotidyl transferase" evidence="11">
    <location>
        <begin position="44"/>
        <end position="154"/>
    </location>
</feature>
<dbReference type="InterPro" id="IPR015329">
    <property type="entry name" value="tRNA_NucTransf2"/>
</dbReference>
<feature type="binding site" evidence="10">
    <location>
        <position position="65"/>
    </location>
    <ligand>
        <name>ATP</name>
        <dbReference type="ChEBI" id="CHEBI:30616"/>
    </ligand>
</feature>
<name>A0A7C1T1H7_THEPE</name>
<dbReference type="InterPro" id="IPR008229">
    <property type="entry name" value="CCA-adding_arc"/>
</dbReference>
<dbReference type="InterPro" id="IPR011068">
    <property type="entry name" value="NuclTrfase_I-like_C"/>
</dbReference>
<evidence type="ECO:0000256" key="2">
    <source>
        <dbReference type="ARBA" id="ARBA00022694"/>
    </source>
</evidence>
<feature type="binding site" evidence="10">
    <location>
        <position position="79"/>
    </location>
    <ligand>
        <name>Mg(2+)</name>
        <dbReference type="ChEBI" id="CHEBI:18420"/>
    </ligand>
</feature>
<dbReference type="Gene3D" id="3.30.70.1550">
    <property type="entry name" value="Archaeal tRNA CCA-adding enzyme catalytic domain"/>
    <property type="match status" value="1"/>
</dbReference>
<feature type="binding site" evidence="10">
    <location>
        <position position="155"/>
    </location>
    <ligand>
        <name>ATP</name>
        <dbReference type="ChEBI" id="CHEBI:30616"/>
    </ligand>
</feature>
<dbReference type="GO" id="GO:0004810">
    <property type="term" value="F:CCA tRNA nucleotidyltransferase activity"/>
    <property type="evidence" value="ECO:0007669"/>
    <property type="project" value="UniProtKB-UniRule"/>
</dbReference>
<evidence type="ECO:0000259" key="12">
    <source>
        <dbReference type="Pfam" id="PF09249"/>
    </source>
</evidence>
<dbReference type="PANTHER" id="PTHR39643">
    <property type="entry name" value="CCA-ADDING ENZYME"/>
    <property type="match status" value="1"/>
</dbReference>
<comment type="similarity">
    <text evidence="10">Belongs to the tRNA nucleotidyltransferase/poly(A) polymerase family. Archaeal CCA-adding enzyme subfamily.</text>
</comment>
<feature type="binding site" evidence="10">
    <location>
        <position position="177"/>
    </location>
    <ligand>
        <name>CTP</name>
        <dbReference type="ChEBI" id="CHEBI:37563"/>
    </ligand>
</feature>
<keyword evidence="4 10" id="KW-0479">Metal-binding</keyword>
<evidence type="ECO:0000256" key="9">
    <source>
        <dbReference type="ARBA" id="ARBA00022884"/>
    </source>
</evidence>
<dbReference type="Pfam" id="PF09249">
    <property type="entry name" value="tRNA_NucTransf2"/>
    <property type="match status" value="1"/>
</dbReference>
<feature type="binding site" evidence="10">
    <location>
        <position position="177"/>
    </location>
    <ligand>
        <name>ATP</name>
        <dbReference type="ChEBI" id="CHEBI:30616"/>
    </ligand>
</feature>
<dbReference type="EC" id="2.7.7.72" evidence="10"/>
<keyword evidence="8 10" id="KW-0460">Magnesium</keyword>
<reference evidence="14" key="1">
    <citation type="journal article" date="2020" name="mSystems">
        <title>Genome- and Community-Level Interaction Insights into Carbon Utilization and Element Cycling Functions of Hydrothermarchaeota in Hydrothermal Sediment.</title>
        <authorList>
            <person name="Zhou Z."/>
            <person name="Liu Y."/>
            <person name="Xu W."/>
            <person name="Pan J."/>
            <person name="Luo Z.H."/>
            <person name="Li M."/>
        </authorList>
    </citation>
    <scope>NUCLEOTIDE SEQUENCE [LARGE SCALE GENOMIC DNA]</scope>
    <source>
        <strain evidence="14">SpSt-25</strain>
    </source>
</reference>
<evidence type="ECO:0000256" key="3">
    <source>
        <dbReference type="ARBA" id="ARBA00022695"/>
    </source>
</evidence>
<evidence type="ECO:0000256" key="1">
    <source>
        <dbReference type="ARBA" id="ARBA00022679"/>
    </source>
</evidence>
<dbReference type="CDD" id="cd05400">
    <property type="entry name" value="NT_2-5OAS_ClassI-CCAase"/>
    <property type="match status" value="1"/>
</dbReference>
<feature type="binding site" evidence="10">
    <location>
        <position position="68"/>
    </location>
    <ligand>
        <name>CTP</name>
        <dbReference type="ChEBI" id="CHEBI:37563"/>
    </ligand>
</feature>
<dbReference type="GO" id="GO:0000049">
    <property type="term" value="F:tRNA binding"/>
    <property type="evidence" value="ECO:0007669"/>
    <property type="project" value="UniProtKB-UniRule"/>
</dbReference>
<comment type="catalytic activity">
    <reaction evidence="10">
        <text>a tRNA precursor + 2 CTP + ATP = a tRNA with a 3' CCA end + 3 diphosphate</text>
        <dbReference type="Rhea" id="RHEA:14433"/>
        <dbReference type="Rhea" id="RHEA-COMP:10465"/>
        <dbReference type="Rhea" id="RHEA-COMP:10468"/>
        <dbReference type="ChEBI" id="CHEBI:30616"/>
        <dbReference type="ChEBI" id="CHEBI:33019"/>
        <dbReference type="ChEBI" id="CHEBI:37563"/>
        <dbReference type="ChEBI" id="CHEBI:74896"/>
        <dbReference type="ChEBI" id="CHEBI:83071"/>
        <dbReference type="EC" id="2.7.7.72"/>
    </reaction>
</comment>
<dbReference type="InterPro" id="IPR006116">
    <property type="entry name" value="NT_2-5OAS_ClassI-CCAase"/>
</dbReference>
<protein>
    <recommendedName>
        <fullName evidence="10">CCA-adding enzyme</fullName>
        <ecNumber evidence="10">2.7.7.72</ecNumber>
    </recommendedName>
    <alternativeName>
        <fullName evidence="10">CCA tRNA nucleotidyltransferase</fullName>
    </alternativeName>
    <alternativeName>
        <fullName evidence="10">tRNA CCA-pyrophosphorylase</fullName>
    </alternativeName>
    <alternativeName>
        <fullName evidence="10">tRNA adenylyl-/cytidylyl- transferase</fullName>
    </alternativeName>
    <alternativeName>
        <fullName evidence="10">tRNA nucleotidyltransferase</fullName>
    </alternativeName>
    <alternativeName>
        <fullName evidence="10">tRNA-NT</fullName>
    </alternativeName>
</protein>
<keyword evidence="5 10" id="KW-0547">Nucleotide-binding</keyword>
<feature type="binding site" evidence="10">
    <location>
        <position position="155"/>
    </location>
    <ligand>
        <name>CTP</name>
        <dbReference type="ChEBI" id="CHEBI:37563"/>
    </ligand>
</feature>
<dbReference type="PANTHER" id="PTHR39643:SF1">
    <property type="entry name" value="CCA-ADDING ENZYME"/>
    <property type="match status" value="1"/>
</dbReference>
<keyword evidence="6 10" id="KW-0692">RNA repair</keyword>
<dbReference type="PIRSF" id="PIRSF005335">
    <property type="entry name" value="CCA_arch"/>
    <property type="match status" value="1"/>
</dbReference>
<evidence type="ECO:0000256" key="10">
    <source>
        <dbReference type="HAMAP-Rule" id="MF_01264"/>
    </source>
</evidence>
<keyword evidence="2 10" id="KW-0819">tRNA processing</keyword>
<evidence type="ECO:0000313" key="14">
    <source>
        <dbReference type="EMBL" id="HEB48618.1"/>
    </source>
</evidence>
<dbReference type="InterPro" id="IPR002934">
    <property type="entry name" value="Polymerase_NTP_transf_dom"/>
</dbReference>
<evidence type="ECO:0000256" key="6">
    <source>
        <dbReference type="ARBA" id="ARBA00022800"/>
    </source>
</evidence>
<dbReference type="GO" id="GO:0001680">
    <property type="term" value="P:tRNA 3'-terminal CCA addition"/>
    <property type="evidence" value="ECO:0007669"/>
    <property type="project" value="UniProtKB-UniRule"/>
</dbReference>
<dbReference type="NCBIfam" id="TIGR03671">
    <property type="entry name" value="cca_archaeal"/>
    <property type="match status" value="1"/>
</dbReference>
<feature type="binding site" evidence="10">
    <location>
        <position position="77"/>
    </location>
    <ligand>
        <name>Mg(2+)</name>
        <dbReference type="ChEBI" id="CHEBI:18420"/>
    </ligand>
</feature>
<dbReference type="Gene3D" id="3.30.460.10">
    <property type="entry name" value="Beta Polymerase, domain 2"/>
    <property type="match status" value="1"/>
</dbReference>
<keyword evidence="9 10" id="KW-0694">RNA-binding</keyword>
<dbReference type="Gene3D" id="3.30.70.590">
    <property type="entry name" value="Poly(A) polymerase predicted RNA binding domain"/>
    <property type="match status" value="1"/>
</dbReference>
<dbReference type="Pfam" id="PF21133">
    <property type="entry name" value="CAA_C"/>
    <property type="match status" value="1"/>
</dbReference>
<feature type="binding site" evidence="10">
    <location>
        <position position="68"/>
    </location>
    <ligand>
        <name>ATP</name>
        <dbReference type="ChEBI" id="CHEBI:30616"/>
    </ligand>
</feature>
<dbReference type="SUPFAM" id="SSF81301">
    <property type="entry name" value="Nucleotidyltransferase"/>
    <property type="match status" value="1"/>
</dbReference>
<dbReference type="SUPFAM" id="SSF81631">
    <property type="entry name" value="PAP/OAS1 substrate-binding domain"/>
    <property type="match status" value="1"/>
</dbReference>
<dbReference type="EMBL" id="DSKP01000081">
    <property type="protein sequence ID" value="HEB48618.1"/>
    <property type="molecule type" value="Genomic_DNA"/>
</dbReference>